<keyword evidence="1" id="KW-0812">Transmembrane</keyword>
<accession>A0A1E3XA52</accession>
<evidence type="ECO:0000256" key="1">
    <source>
        <dbReference type="SAM" id="Phobius"/>
    </source>
</evidence>
<keyword evidence="1" id="KW-1133">Transmembrane helix</keyword>
<gene>
    <name evidence="2" type="ORF">SCARUB_02394</name>
</gene>
<dbReference type="AlphaFoldDB" id="A0A1E3XA52"/>
<comment type="caution">
    <text evidence="2">The sequence shown here is derived from an EMBL/GenBank/DDBJ whole genome shotgun (WGS) entry which is preliminary data.</text>
</comment>
<keyword evidence="1" id="KW-0472">Membrane</keyword>
<sequence length="67" mass="7281">MVGISDWIVVAATVVIAGFAVTNHLLSRAVKSASEQHQKEMNEILKAIGRAIAYLANTESRREAEKS</sequence>
<proteinExistence type="predicted"/>
<feature type="transmembrane region" description="Helical" evidence="1">
    <location>
        <begin position="6"/>
        <end position="26"/>
    </location>
</feature>
<dbReference type="EMBL" id="MAYW01000060">
    <property type="protein sequence ID" value="ODS32493.1"/>
    <property type="molecule type" value="Genomic_DNA"/>
</dbReference>
<reference evidence="2 3" key="1">
    <citation type="submission" date="2016-07" db="EMBL/GenBank/DDBJ databases">
        <title>Draft genome of Scalindua rubra, obtained from a brine-seawater interface in the Red Sea, sheds light on salt adaptation in anammox bacteria.</title>
        <authorList>
            <person name="Speth D.R."/>
            <person name="Lagkouvardos I."/>
            <person name="Wang Y."/>
            <person name="Qian P.-Y."/>
            <person name="Dutilh B.E."/>
            <person name="Jetten M.S."/>
        </authorList>
    </citation>
    <scope>NUCLEOTIDE SEQUENCE [LARGE SCALE GENOMIC DNA]</scope>
    <source>
        <strain evidence="2">BSI-1</strain>
    </source>
</reference>
<dbReference type="Proteomes" id="UP000094056">
    <property type="component" value="Unassembled WGS sequence"/>
</dbReference>
<organism evidence="2 3">
    <name type="scientific">Candidatus Scalindua rubra</name>
    <dbReference type="NCBI Taxonomy" id="1872076"/>
    <lineage>
        <taxon>Bacteria</taxon>
        <taxon>Pseudomonadati</taxon>
        <taxon>Planctomycetota</taxon>
        <taxon>Candidatus Brocadiia</taxon>
        <taxon>Candidatus Brocadiales</taxon>
        <taxon>Candidatus Scalinduaceae</taxon>
        <taxon>Candidatus Scalindua</taxon>
    </lineage>
</organism>
<evidence type="ECO:0000313" key="3">
    <source>
        <dbReference type="Proteomes" id="UP000094056"/>
    </source>
</evidence>
<name>A0A1E3XA52_9BACT</name>
<protein>
    <submittedName>
        <fullName evidence="2">Uncharacterized protein</fullName>
    </submittedName>
</protein>
<evidence type="ECO:0000313" key="2">
    <source>
        <dbReference type="EMBL" id="ODS32493.1"/>
    </source>
</evidence>